<dbReference type="InterPro" id="IPR036909">
    <property type="entry name" value="Cyt_c-like_dom_sf"/>
</dbReference>
<keyword evidence="4 5" id="KW-0408">Iron</keyword>
<dbReference type="InterPro" id="IPR006626">
    <property type="entry name" value="PbH1"/>
</dbReference>
<dbReference type="GO" id="GO:0046872">
    <property type="term" value="F:metal ion binding"/>
    <property type="evidence" value="ECO:0007669"/>
    <property type="project" value="UniProtKB-KW"/>
</dbReference>
<dbReference type="Pfam" id="PF05048">
    <property type="entry name" value="NosD"/>
    <property type="match status" value="1"/>
</dbReference>
<keyword evidence="7" id="KW-0560">Oxidoreductase</keyword>
<dbReference type="SUPFAM" id="SSF46626">
    <property type="entry name" value="Cytochrome c"/>
    <property type="match status" value="1"/>
</dbReference>
<dbReference type="SUPFAM" id="SSF51126">
    <property type="entry name" value="Pectin lyase-like"/>
    <property type="match status" value="1"/>
</dbReference>
<evidence type="ECO:0000256" key="1">
    <source>
        <dbReference type="ARBA" id="ARBA00022617"/>
    </source>
</evidence>
<dbReference type="EMBL" id="QWEZ01000001">
    <property type="protein sequence ID" value="RRJ85393.1"/>
    <property type="molecule type" value="Genomic_DNA"/>
</dbReference>
<reference evidence="7 8" key="1">
    <citation type="submission" date="2018-08" db="EMBL/GenBank/DDBJ databases">
        <authorList>
            <person name="Khan S.A."/>
        </authorList>
    </citation>
    <scope>NUCLEOTIDE SEQUENCE [LARGE SCALE GENOMIC DNA]</scope>
    <source>
        <strain evidence="7 8">GTF-13</strain>
    </source>
</reference>
<dbReference type="NCBIfam" id="TIGR03805">
    <property type="entry name" value="beta_helix_1"/>
    <property type="match status" value="1"/>
</dbReference>
<keyword evidence="3" id="KW-0677">Repeat</keyword>
<keyword evidence="8" id="KW-1185">Reference proteome</keyword>
<organism evidence="7 8">
    <name type="scientific">Aestuariirhabdus litorea</name>
    <dbReference type="NCBI Taxonomy" id="2528527"/>
    <lineage>
        <taxon>Bacteria</taxon>
        <taxon>Pseudomonadati</taxon>
        <taxon>Pseudomonadota</taxon>
        <taxon>Gammaproteobacteria</taxon>
        <taxon>Oceanospirillales</taxon>
        <taxon>Aestuariirhabdaceae</taxon>
        <taxon>Aestuariirhabdus</taxon>
    </lineage>
</organism>
<evidence type="ECO:0000256" key="3">
    <source>
        <dbReference type="ARBA" id="ARBA00022737"/>
    </source>
</evidence>
<dbReference type="SMART" id="SM00710">
    <property type="entry name" value="PbH1"/>
    <property type="match status" value="7"/>
</dbReference>
<dbReference type="Proteomes" id="UP000280792">
    <property type="component" value="Unassembled WGS sequence"/>
</dbReference>
<dbReference type="Gene3D" id="1.10.760.10">
    <property type="entry name" value="Cytochrome c-like domain"/>
    <property type="match status" value="1"/>
</dbReference>
<evidence type="ECO:0000259" key="6">
    <source>
        <dbReference type="PROSITE" id="PS51007"/>
    </source>
</evidence>
<evidence type="ECO:0000313" key="8">
    <source>
        <dbReference type="Proteomes" id="UP000280792"/>
    </source>
</evidence>
<comment type="caution">
    <text evidence="7">The sequence shown here is derived from an EMBL/GenBank/DDBJ whole genome shotgun (WGS) entry which is preliminary data.</text>
</comment>
<dbReference type="InterPro" id="IPR009056">
    <property type="entry name" value="Cyt_c-like_dom"/>
</dbReference>
<dbReference type="PANTHER" id="PTHR22990:SF15">
    <property type="entry name" value="F-BOX ONLY PROTEIN 10"/>
    <property type="match status" value="1"/>
</dbReference>
<keyword evidence="1 5" id="KW-0349">Heme</keyword>
<sequence length="479" mass="52237">MAQTAPPMVVQVERSAAATTELKTVGQQVERLLAARPQGQVVEVREGASIQEAINAAQPGDRLIIYPGTYHETVYIDKDSITLSGVIESGQWPTLDGEGTRNDAILYSGNGILIENLKITRYKGNGIMGQAGNNFVIRNNWVIDTGVYGIFPQYGRNGFIDQNILTGIKDAAIYVGMCDNIHVSSNEVYGNVAGIEIENSRHAVVEGNYAHDNTGGILAFITPGLPIKTTNDVIIRDNFIVNNNIPNFAEPGSIVANVPAGTGIIIMAADDVMIEGNLITGNKNAGIIISDMTFAENLPSDPESDPNPERIRIYDNLMLDNGAEPIAEVVAFAATQLVFDSRGPDILDTKADPESCIHDRQRYRTAGLSDYGVCAPGGTAEVVSYLLDEPVEPRSITMEDKGKLAYYAICAGCHAYDIRLIGPKVTEIQRSYQNNPQGIVDFITRPVKRRPDYPEMPPQDYLDMEVRQAVARYMLQVSK</sequence>
<dbReference type="AlphaFoldDB" id="A0A3P3VXI6"/>
<keyword evidence="7" id="KW-0575">Peroxidase</keyword>
<dbReference type="Gene3D" id="2.160.20.10">
    <property type="entry name" value="Single-stranded right-handed beta-helix, Pectin lyase-like"/>
    <property type="match status" value="1"/>
</dbReference>
<dbReference type="GO" id="GO:0004601">
    <property type="term" value="F:peroxidase activity"/>
    <property type="evidence" value="ECO:0007669"/>
    <property type="project" value="UniProtKB-KW"/>
</dbReference>
<name>A0A3P3VXI6_9GAMM</name>
<keyword evidence="2 5" id="KW-0479">Metal-binding</keyword>
<dbReference type="PROSITE" id="PS51007">
    <property type="entry name" value="CYTC"/>
    <property type="match status" value="1"/>
</dbReference>
<dbReference type="GO" id="GO:0020037">
    <property type="term" value="F:heme binding"/>
    <property type="evidence" value="ECO:0007669"/>
    <property type="project" value="InterPro"/>
</dbReference>
<dbReference type="InterPro" id="IPR011050">
    <property type="entry name" value="Pectin_lyase_fold/virulence"/>
</dbReference>
<dbReference type="InterPro" id="IPR051550">
    <property type="entry name" value="SCF-Subunits/Alg-Epimerases"/>
</dbReference>
<dbReference type="GO" id="GO:0009055">
    <property type="term" value="F:electron transfer activity"/>
    <property type="evidence" value="ECO:0007669"/>
    <property type="project" value="InterPro"/>
</dbReference>
<accession>A0A3P3VXI6</accession>
<evidence type="ECO:0000313" key="7">
    <source>
        <dbReference type="EMBL" id="RRJ85393.1"/>
    </source>
</evidence>
<evidence type="ECO:0000256" key="5">
    <source>
        <dbReference type="PROSITE-ProRule" id="PRU00433"/>
    </source>
</evidence>
<evidence type="ECO:0000256" key="2">
    <source>
        <dbReference type="ARBA" id="ARBA00022723"/>
    </source>
</evidence>
<dbReference type="InterPro" id="IPR012334">
    <property type="entry name" value="Pectin_lyas_fold"/>
</dbReference>
<evidence type="ECO:0000256" key="4">
    <source>
        <dbReference type="ARBA" id="ARBA00023004"/>
    </source>
</evidence>
<proteinExistence type="predicted"/>
<reference evidence="7 8" key="2">
    <citation type="submission" date="2018-12" db="EMBL/GenBank/DDBJ databases">
        <title>Simiduia agarivorans gen. nov., sp. nov., a marine, agarolytic bacterium isolated from shallow coastal water from Keelung, Taiwan.</title>
        <authorList>
            <person name="Shieh W.Y."/>
        </authorList>
    </citation>
    <scope>NUCLEOTIDE SEQUENCE [LARGE SCALE GENOMIC DNA]</scope>
    <source>
        <strain evidence="7 8">GTF-13</strain>
    </source>
</reference>
<dbReference type="InterPro" id="IPR022442">
    <property type="entry name" value="SO_2930-like_dom"/>
</dbReference>
<feature type="domain" description="Cytochrome c" evidence="6">
    <location>
        <begin position="397"/>
        <end position="477"/>
    </location>
</feature>
<dbReference type="InterPro" id="IPR007742">
    <property type="entry name" value="NosD_dom"/>
</dbReference>
<protein>
    <submittedName>
        <fullName evidence="7">Cytochrome-c peroxidase</fullName>
    </submittedName>
</protein>
<gene>
    <name evidence="7" type="ORF">D0544_00575</name>
</gene>
<dbReference type="PANTHER" id="PTHR22990">
    <property type="entry name" value="F-BOX ONLY PROTEIN"/>
    <property type="match status" value="1"/>
</dbReference>